<keyword evidence="4" id="KW-1185">Reference proteome</keyword>
<reference evidence="3 4" key="1">
    <citation type="submission" date="2013-05" db="EMBL/GenBank/DDBJ databases">
        <title>Drechslerella stenobrocha genome reveals carnivorous origination and mechanical trapping mechanism of predatory fungi.</title>
        <authorList>
            <person name="Liu X."/>
            <person name="Zhang W."/>
            <person name="Liu K."/>
        </authorList>
    </citation>
    <scope>NUCLEOTIDE SEQUENCE [LARGE SCALE GENOMIC DNA]</scope>
    <source>
        <strain evidence="3 4">248</strain>
    </source>
</reference>
<feature type="compositionally biased region" description="Basic and acidic residues" evidence="1">
    <location>
        <begin position="74"/>
        <end position="102"/>
    </location>
</feature>
<dbReference type="Proteomes" id="UP000024837">
    <property type="component" value="Unassembled WGS sequence"/>
</dbReference>
<evidence type="ECO:0000256" key="1">
    <source>
        <dbReference type="SAM" id="MobiDB-lite"/>
    </source>
</evidence>
<evidence type="ECO:0000256" key="2">
    <source>
        <dbReference type="SAM" id="SignalP"/>
    </source>
</evidence>
<evidence type="ECO:0000313" key="3">
    <source>
        <dbReference type="EMBL" id="EWC44878.1"/>
    </source>
</evidence>
<protein>
    <recommendedName>
        <fullName evidence="5">Secreted protein</fullName>
    </recommendedName>
</protein>
<accession>W7HY62</accession>
<sequence>MSTAILAIAALVVLASTSDLALESCLPVRATSPEQSDTQPMNTISHEPSSGFVRMQRKISSINIAACFNFGNRSDSRPTRNSTRRKEDTQAPKPGPEKDKPKYIHMPQYAANSHAKTTNQIPFGMRPLAADANIKPLPSPGPIQLDVESMNIEPIKTQRQFLEDEAAKEAVGRRGRVHLVGSTSQ</sequence>
<dbReference type="OrthoDB" id="5333626at2759"/>
<organism evidence="3 4">
    <name type="scientific">Drechslerella stenobrocha 248</name>
    <dbReference type="NCBI Taxonomy" id="1043628"/>
    <lineage>
        <taxon>Eukaryota</taxon>
        <taxon>Fungi</taxon>
        <taxon>Dikarya</taxon>
        <taxon>Ascomycota</taxon>
        <taxon>Pezizomycotina</taxon>
        <taxon>Orbiliomycetes</taxon>
        <taxon>Orbiliales</taxon>
        <taxon>Orbiliaceae</taxon>
        <taxon>Drechslerella</taxon>
    </lineage>
</organism>
<feature type="signal peptide" evidence="2">
    <location>
        <begin position="1"/>
        <end position="17"/>
    </location>
</feature>
<name>W7HY62_9PEZI</name>
<dbReference type="EMBL" id="KI966433">
    <property type="protein sequence ID" value="EWC44878.1"/>
    <property type="molecule type" value="Genomic_DNA"/>
</dbReference>
<gene>
    <name evidence="3" type="ORF">DRE_00937</name>
</gene>
<dbReference type="AlphaFoldDB" id="W7HY62"/>
<keyword evidence="2" id="KW-0732">Signal</keyword>
<evidence type="ECO:0008006" key="5">
    <source>
        <dbReference type="Google" id="ProtNLM"/>
    </source>
</evidence>
<evidence type="ECO:0000313" key="4">
    <source>
        <dbReference type="Proteomes" id="UP000024837"/>
    </source>
</evidence>
<feature type="region of interest" description="Disordered" evidence="1">
    <location>
        <begin position="70"/>
        <end position="103"/>
    </location>
</feature>
<dbReference type="HOGENOM" id="CLU_1461285_0_0_1"/>
<proteinExistence type="predicted"/>
<feature type="chain" id="PRO_5004893251" description="Secreted protein" evidence="2">
    <location>
        <begin position="18"/>
        <end position="185"/>
    </location>
</feature>